<dbReference type="NCBIfam" id="TIGR01012">
    <property type="entry name" value="uS2_euk_arch"/>
    <property type="match status" value="1"/>
</dbReference>
<keyword evidence="5 6" id="KW-0687">Ribonucleoprotein</keyword>
<dbReference type="InterPro" id="IPR001865">
    <property type="entry name" value="Ribosomal_uS2"/>
</dbReference>
<dbReference type="Pfam" id="PF00318">
    <property type="entry name" value="Ribosomal_S2"/>
    <property type="match status" value="2"/>
</dbReference>
<dbReference type="InterPro" id="IPR027498">
    <property type="entry name" value="Ribosomal_uS2_euk"/>
</dbReference>
<proteinExistence type="inferred from homology"/>
<dbReference type="CDD" id="cd01425">
    <property type="entry name" value="RPS2"/>
    <property type="match status" value="1"/>
</dbReference>
<gene>
    <name evidence="7" type="ORF">BBBOND_0311850</name>
</gene>
<dbReference type="HAMAP" id="MF_03015">
    <property type="entry name" value="Ribosomal_S2_euk"/>
    <property type="match status" value="1"/>
</dbReference>
<accession>A0A061DBD7</accession>
<comment type="function">
    <text evidence="6">Required for the assembly and/or stability of the 40S ribosomal subunit. Required for the processing of the 20S rRNA-precursor to mature 18S rRNA in a late step of the maturation of 40S ribosomal subunits.</text>
</comment>
<dbReference type="GO" id="GO:0006412">
    <property type="term" value="P:translation"/>
    <property type="evidence" value="ECO:0007669"/>
    <property type="project" value="UniProtKB-UniRule"/>
</dbReference>
<evidence type="ECO:0000313" key="8">
    <source>
        <dbReference type="Proteomes" id="UP000033188"/>
    </source>
</evidence>
<dbReference type="OMA" id="VKNFFEP"/>
<evidence type="ECO:0000313" key="7">
    <source>
        <dbReference type="EMBL" id="CDR97282.1"/>
    </source>
</evidence>
<dbReference type="InterPro" id="IPR023591">
    <property type="entry name" value="Ribosomal_uS2_flav_dom_sf"/>
</dbReference>
<dbReference type="KEGG" id="bbig:BBBOND_0311850"/>
<dbReference type="RefSeq" id="XP_012769468.1">
    <property type="nucleotide sequence ID" value="XM_012914014.1"/>
</dbReference>
<dbReference type="PROSITE" id="PS00962">
    <property type="entry name" value="RIBOSOMAL_S2_1"/>
    <property type="match status" value="1"/>
</dbReference>
<name>A0A061DBD7_BABBI</name>
<dbReference type="AlphaFoldDB" id="A0A061DBD7"/>
<reference evidence="8" key="1">
    <citation type="journal article" date="2014" name="Nucleic Acids Res.">
        <title>The evolutionary dynamics of variant antigen genes in Babesia reveal a history of genomic innovation underlying host-parasite interaction.</title>
        <authorList>
            <person name="Jackson A.P."/>
            <person name="Otto T.D."/>
            <person name="Darby A."/>
            <person name="Ramaprasad A."/>
            <person name="Xia D."/>
            <person name="Echaide I.E."/>
            <person name="Farber M."/>
            <person name="Gahlot S."/>
            <person name="Gamble J."/>
            <person name="Gupta D."/>
            <person name="Gupta Y."/>
            <person name="Jackson L."/>
            <person name="Malandrin L."/>
            <person name="Malas T.B."/>
            <person name="Moussa E."/>
            <person name="Nair M."/>
            <person name="Reid A.J."/>
            <person name="Sanders M."/>
            <person name="Sharma J."/>
            <person name="Tracey A."/>
            <person name="Quail M.A."/>
            <person name="Weir W."/>
            <person name="Wastling J.M."/>
            <person name="Hall N."/>
            <person name="Willadsen P."/>
            <person name="Lingelbach K."/>
            <person name="Shiels B."/>
            <person name="Tait A."/>
            <person name="Berriman M."/>
            <person name="Allred D.R."/>
            <person name="Pain A."/>
        </authorList>
    </citation>
    <scope>NUCLEOTIDE SEQUENCE [LARGE SCALE GENOMIC DNA]</scope>
    <source>
        <strain evidence="8">Bond</strain>
    </source>
</reference>
<evidence type="ECO:0000256" key="4">
    <source>
        <dbReference type="ARBA" id="ARBA00022980"/>
    </source>
</evidence>
<sequence>MVQNTTQAELTPDEDSIRMMLTCKVHIGTKNVENKMKKYVFTRTQEGVHLIDLSWTLKKVKLAARAIVAVTNPAEVVVVSARPYGSRAVLKFSHYVGSQPIAGSWVPGTLTNQITQKFIEPRLMIATDPRTDAQALKESSYVALPVIALCDTDSPLQFVDIAIPCNNKGKKSIALMYWLLAREVLYLRNQIQRHMPWDVMVDTFFWRDAEQLELKFEEQKREEHAASLRPLMPPSVEGDWNQMPGAQANTDWKVMAAGNDEWGNFVDARTTWQ</sequence>
<dbReference type="FunFam" id="3.40.50.10490:FF:000012">
    <property type="entry name" value="40S ribosomal protein SA"/>
    <property type="match status" value="1"/>
</dbReference>
<dbReference type="EMBL" id="LK391709">
    <property type="protein sequence ID" value="CDR97282.1"/>
    <property type="molecule type" value="Genomic_DNA"/>
</dbReference>
<dbReference type="STRING" id="5866.A0A061DBD7"/>
<dbReference type="InterPro" id="IPR018130">
    <property type="entry name" value="Ribosomal_uS2_CS"/>
</dbReference>
<evidence type="ECO:0000256" key="5">
    <source>
        <dbReference type="ARBA" id="ARBA00023274"/>
    </source>
</evidence>
<keyword evidence="8" id="KW-1185">Reference proteome</keyword>
<keyword evidence="3 6" id="KW-0963">Cytoplasm</keyword>
<organism evidence="7 8">
    <name type="scientific">Babesia bigemina</name>
    <dbReference type="NCBI Taxonomy" id="5866"/>
    <lineage>
        <taxon>Eukaryota</taxon>
        <taxon>Sar</taxon>
        <taxon>Alveolata</taxon>
        <taxon>Apicomplexa</taxon>
        <taxon>Aconoidasida</taxon>
        <taxon>Piroplasmida</taxon>
        <taxon>Babesiidae</taxon>
        <taxon>Babesia</taxon>
    </lineage>
</organism>
<dbReference type="InterPro" id="IPR005707">
    <property type="entry name" value="Ribosomal_uS2_euk/arc"/>
</dbReference>
<dbReference type="VEuPathDB" id="PiroplasmaDB:BBBOND_0311850"/>
<comment type="subcellular location">
    <subcellularLocation>
        <location evidence="1 6">Cytoplasm</location>
    </subcellularLocation>
</comment>
<dbReference type="GeneID" id="24565823"/>
<dbReference type="GO" id="GO:0003735">
    <property type="term" value="F:structural constituent of ribosome"/>
    <property type="evidence" value="ECO:0007669"/>
    <property type="project" value="UniProtKB-UniRule"/>
</dbReference>
<protein>
    <recommendedName>
        <fullName evidence="6">Small ribosomal subunit protein uS2</fullName>
    </recommendedName>
</protein>
<evidence type="ECO:0000256" key="2">
    <source>
        <dbReference type="ARBA" id="ARBA00006242"/>
    </source>
</evidence>
<dbReference type="GO" id="GO:0000028">
    <property type="term" value="P:ribosomal small subunit assembly"/>
    <property type="evidence" value="ECO:0007669"/>
    <property type="project" value="UniProtKB-UniRule"/>
</dbReference>
<dbReference type="GO" id="GO:0022627">
    <property type="term" value="C:cytosolic small ribosomal subunit"/>
    <property type="evidence" value="ECO:0007669"/>
    <property type="project" value="UniProtKB-UniRule"/>
</dbReference>
<keyword evidence="4 6" id="KW-0689">Ribosomal protein</keyword>
<evidence type="ECO:0000256" key="1">
    <source>
        <dbReference type="ARBA" id="ARBA00004496"/>
    </source>
</evidence>
<comment type="subunit">
    <text evidence="6">Component of the small ribosomal subunit. Mature ribosomes consist of a small (40S) and a large (60S) subunit. The 40S subunit contains about 33 different proteins and 1 molecule of RNA (18S). The 60S subunit contains about 49 different proteins and 3 molecules of RNA (25S, 5.8S and 5S). Interacts with ribosomal protein S21.</text>
</comment>
<dbReference type="PRINTS" id="PR00395">
    <property type="entry name" value="RIBOSOMALS2"/>
</dbReference>
<dbReference type="PANTHER" id="PTHR11489">
    <property type="entry name" value="40S RIBOSOMAL PROTEIN SA"/>
    <property type="match status" value="1"/>
</dbReference>
<evidence type="ECO:0000256" key="3">
    <source>
        <dbReference type="ARBA" id="ARBA00022490"/>
    </source>
</evidence>
<dbReference type="Proteomes" id="UP000033188">
    <property type="component" value="Chromosome 3"/>
</dbReference>
<dbReference type="OrthoDB" id="414863at2759"/>
<dbReference type="SUPFAM" id="SSF52313">
    <property type="entry name" value="Ribosomal protein S2"/>
    <property type="match status" value="1"/>
</dbReference>
<comment type="similarity">
    <text evidence="2 6">Belongs to the universal ribosomal protein uS2 family.</text>
</comment>
<dbReference type="Gene3D" id="3.40.50.10490">
    <property type="entry name" value="Glucose-6-phosphate isomerase like protein, domain 1"/>
    <property type="match status" value="1"/>
</dbReference>
<evidence type="ECO:0000256" key="6">
    <source>
        <dbReference type="HAMAP-Rule" id="MF_03015"/>
    </source>
</evidence>